<protein>
    <submittedName>
        <fullName evidence="8">Rubrerythrin</fullName>
    </submittedName>
</protein>
<feature type="domain" description="Ferritin-like diiron" evidence="7">
    <location>
        <begin position="3"/>
        <end position="150"/>
    </location>
</feature>
<dbReference type="Gene3D" id="1.20.1260.10">
    <property type="match status" value="1"/>
</dbReference>
<dbReference type="RefSeq" id="WP_073012438.1">
    <property type="nucleotide sequence ID" value="NZ_FQZO01000013.1"/>
</dbReference>
<evidence type="ECO:0000256" key="2">
    <source>
        <dbReference type="ARBA" id="ARBA00022448"/>
    </source>
</evidence>
<evidence type="ECO:0000256" key="5">
    <source>
        <dbReference type="ARBA" id="ARBA00023004"/>
    </source>
</evidence>
<evidence type="ECO:0000256" key="4">
    <source>
        <dbReference type="ARBA" id="ARBA00022982"/>
    </source>
</evidence>
<dbReference type="EMBL" id="FQZO01000013">
    <property type="protein sequence ID" value="SHK00595.1"/>
    <property type="molecule type" value="Genomic_DNA"/>
</dbReference>
<dbReference type="InterPro" id="IPR009078">
    <property type="entry name" value="Ferritin-like_SF"/>
</dbReference>
<dbReference type="SUPFAM" id="SSF47240">
    <property type="entry name" value="Ferritin-like"/>
    <property type="match status" value="1"/>
</dbReference>
<dbReference type="OrthoDB" id="9799749at2"/>
<name>A0A1M6NXZ8_9CLOT</name>
<evidence type="ECO:0000259" key="7">
    <source>
        <dbReference type="PROSITE" id="PS50905"/>
    </source>
</evidence>
<reference evidence="8 9" key="1">
    <citation type="submission" date="2016-11" db="EMBL/GenBank/DDBJ databases">
        <authorList>
            <person name="Jaros S."/>
            <person name="Januszkiewicz K."/>
            <person name="Wedrychowicz H."/>
        </authorList>
    </citation>
    <scope>NUCLEOTIDE SEQUENCE [LARGE SCALE GENOMIC DNA]</scope>
    <source>
        <strain evidence="8 9">DSM 21864</strain>
    </source>
</reference>
<proteinExistence type="predicted"/>
<feature type="domain" description="Rubredoxin-like" evidence="6">
    <location>
        <begin position="157"/>
        <end position="191"/>
    </location>
</feature>
<keyword evidence="5" id="KW-0408">Iron</keyword>
<evidence type="ECO:0000259" key="6">
    <source>
        <dbReference type="PROSITE" id="PS50903"/>
    </source>
</evidence>
<dbReference type="GO" id="GO:0016491">
    <property type="term" value="F:oxidoreductase activity"/>
    <property type="evidence" value="ECO:0007669"/>
    <property type="project" value="InterPro"/>
</dbReference>
<dbReference type="Proteomes" id="UP000184080">
    <property type="component" value="Unassembled WGS sequence"/>
</dbReference>
<evidence type="ECO:0000313" key="9">
    <source>
        <dbReference type="Proteomes" id="UP000184080"/>
    </source>
</evidence>
<dbReference type="AlphaFoldDB" id="A0A1M6NXZ8"/>
<dbReference type="PANTHER" id="PTHR43865:SF1">
    <property type="entry name" value="RUBRERYTHRIN-RELATED"/>
    <property type="match status" value="1"/>
</dbReference>
<dbReference type="CDD" id="cd01041">
    <property type="entry name" value="Rubrerythrin"/>
    <property type="match status" value="1"/>
</dbReference>
<dbReference type="GO" id="GO:0005506">
    <property type="term" value="F:iron ion binding"/>
    <property type="evidence" value="ECO:0007669"/>
    <property type="project" value="InterPro"/>
</dbReference>
<dbReference type="SUPFAM" id="SSF57802">
    <property type="entry name" value="Rubredoxin-like"/>
    <property type="match status" value="1"/>
</dbReference>
<keyword evidence="9" id="KW-1185">Reference proteome</keyword>
<comment type="cofactor">
    <cofactor evidence="1">
        <name>Fe(3+)</name>
        <dbReference type="ChEBI" id="CHEBI:29034"/>
    </cofactor>
</comment>
<dbReference type="InterPro" id="IPR048574">
    <property type="entry name" value="RUBY_RBDX"/>
</dbReference>
<keyword evidence="2" id="KW-0813">Transport</keyword>
<dbReference type="PROSITE" id="PS50903">
    <property type="entry name" value="RUBREDOXIN_LIKE"/>
    <property type="match status" value="1"/>
</dbReference>
<dbReference type="InterPro" id="IPR003251">
    <property type="entry name" value="Rr_diiron-bd_dom"/>
</dbReference>
<dbReference type="PANTHER" id="PTHR43865">
    <property type="entry name" value="RUBRERYTHRIN-RELATED"/>
    <property type="match status" value="1"/>
</dbReference>
<dbReference type="PROSITE" id="PS50905">
    <property type="entry name" value="FERRITIN_LIKE"/>
    <property type="match status" value="1"/>
</dbReference>
<dbReference type="Pfam" id="PF02915">
    <property type="entry name" value="Rubrerythrin"/>
    <property type="match status" value="1"/>
</dbReference>
<dbReference type="Pfam" id="PF21349">
    <property type="entry name" value="RUBY_RBDX"/>
    <property type="match status" value="1"/>
</dbReference>
<keyword evidence="4" id="KW-0249">Electron transport</keyword>
<evidence type="ECO:0000256" key="3">
    <source>
        <dbReference type="ARBA" id="ARBA00022723"/>
    </source>
</evidence>
<dbReference type="InterPro" id="IPR009040">
    <property type="entry name" value="Ferritin-like_diiron"/>
</dbReference>
<accession>A0A1M6NXZ8</accession>
<keyword evidence="3" id="KW-0479">Metal-binding</keyword>
<gene>
    <name evidence="8" type="ORF">SAMN05444401_0351</name>
</gene>
<dbReference type="CDD" id="cd00729">
    <property type="entry name" value="rubredoxin_SM"/>
    <property type="match status" value="1"/>
</dbReference>
<dbReference type="InterPro" id="IPR024934">
    <property type="entry name" value="Rubredoxin-like_dom"/>
</dbReference>
<dbReference type="FunFam" id="2.20.28.10:FF:000018">
    <property type="entry name" value="Rubrerythrin"/>
    <property type="match status" value="1"/>
</dbReference>
<organism evidence="8 9">
    <name type="scientific">Clostridium amylolyticum</name>
    <dbReference type="NCBI Taxonomy" id="1121298"/>
    <lineage>
        <taxon>Bacteria</taxon>
        <taxon>Bacillati</taxon>
        <taxon>Bacillota</taxon>
        <taxon>Clostridia</taxon>
        <taxon>Eubacteriales</taxon>
        <taxon>Clostridiaceae</taxon>
        <taxon>Clostridium</taxon>
    </lineage>
</organism>
<evidence type="ECO:0000256" key="1">
    <source>
        <dbReference type="ARBA" id="ARBA00001965"/>
    </source>
</evidence>
<evidence type="ECO:0000313" key="8">
    <source>
        <dbReference type="EMBL" id="SHK00595.1"/>
    </source>
</evidence>
<dbReference type="InterPro" id="IPR052364">
    <property type="entry name" value="Rubrerythrin"/>
</dbReference>
<dbReference type="NCBIfam" id="NF045767">
    <property type="entry name" value="RuberyRbr"/>
    <property type="match status" value="1"/>
</dbReference>
<dbReference type="InterPro" id="IPR012347">
    <property type="entry name" value="Ferritin-like"/>
</dbReference>
<sequence>MKSLRGTKTAENLLKSFAGESQARNRYTYYASVAKKQGFLQIAEIFIETAEQEKEHAKRFYKFLKEDYKDEAIEITAKYPVSLHDNTADNLKAAAAGENEEWTDLYPEFAKVAREEGFPEVAVAYDMISKVEKEHEERYLKLLANVNNGQVFKKDEKVLWKCRNCGFILEAYEAPEKCPACLHPKEYFEVAARNY</sequence>
<dbReference type="STRING" id="1121298.SAMN05444401_0351"/>
<dbReference type="Gene3D" id="2.20.28.10">
    <property type="match status" value="1"/>
</dbReference>